<evidence type="ECO:0000256" key="1">
    <source>
        <dbReference type="SAM" id="MobiDB-lite"/>
    </source>
</evidence>
<evidence type="ECO:0000313" key="4">
    <source>
        <dbReference type="Proteomes" id="UP001497512"/>
    </source>
</evidence>
<feature type="domain" description="F-box/LRR-repeat protein 15/At3g58940/PEG3-like LRR" evidence="2">
    <location>
        <begin position="285"/>
        <end position="398"/>
    </location>
</feature>
<name>A0ABP0U8H8_9BRYO</name>
<protein>
    <recommendedName>
        <fullName evidence="2">F-box/LRR-repeat protein 15/At3g58940/PEG3-like LRR domain-containing protein</fullName>
    </recommendedName>
</protein>
<dbReference type="Pfam" id="PF24758">
    <property type="entry name" value="LRR_At5g56370"/>
    <property type="match status" value="1"/>
</dbReference>
<dbReference type="CDD" id="cd09917">
    <property type="entry name" value="F-box_SF"/>
    <property type="match status" value="1"/>
</dbReference>
<proteinExistence type="predicted"/>
<feature type="compositionally biased region" description="Basic and acidic residues" evidence="1">
    <location>
        <begin position="138"/>
        <end position="150"/>
    </location>
</feature>
<evidence type="ECO:0000259" key="2">
    <source>
        <dbReference type="Pfam" id="PF24758"/>
    </source>
</evidence>
<dbReference type="SUPFAM" id="SSF81383">
    <property type="entry name" value="F-box domain"/>
    <property type="match status" value="1"/>
</dbReference>
<feature type="compositionally biased region" description="Polar residues" evidence="1">
    <location>
        <begin position="110"/>
        <end position="137"/>
    </location>
</feature>
<dbReference type="Gene3D" id="3.80.10.10">
    <property type="entry name" value="Ribonuclease Inhibitor"/>
    <property type="match status" value="1"/>
</dbReference>
<reference evidence="3" key="1">
    <citation type="submission" date="2024-02" db="EMBL/GenBank/DDBJ databases">
        <authorList>
            <consortium name="ELIXIR-Norway"/>
            <consortium name="Elixir Norway"/>
        </authorList>
    </citation>
    <scope>NUCLEOTIDE SEQUENCE</scope>
</reference>
<keyword evidence="4" id="KW-1185">Reference proteome</keyword>
<dbReference type="EMBL" id="OZ019894">
    <property type="protein sequence ID" value="CAK9215551.1"/>
    <property type="molecule type" value="Genomic_DNA"/>
</dbReference>
<dbReference type="Proteomes" id="UP001497512">
    <property type="component" value="Chromosome 2"/>
</dbReference>
<dbReference type="InterPro" id="IPR044809">
    <property type="entry name" value="AUF1-like"/>
</dbReference>
<dbReference type="PANTHER" id="PTHR31215">
    <property type="entry name" value="OS05G0510400 PROTEIN-RELATED"/>
    <property type="match status" value="1"/>
</dbReference>
<feature type="compositionally biased region" description="Polar residues" evidence="1">
    <location>
        <begin position="151"/>
        <end position="160"/>
    </location>
</feature>
<evidence type="ECO:0000313" key="3">
    <source>
        <dbReference type="EMBL" id="CAK9215551.1"/>
    </source>
</evidence>
<feature type="region of interest" description="Disordered" evidence="1">
    <location>
        <begin position="110"/>
        <end position="184"/>
    </location>
</feature>
<dbReference type="InterPro" id="IPR036047">
    <property type="entry name" value="F-box-like_dom_sf"/>
</dbReference>
<organism evidence="3 4">
    <name type="scientific">Sphagnum troendelagicum</name>
    <dbReference type="NCBI Taxonomy" id="128251"/>
    <lineage>
        <taxon>Eukaryota</taxon>
        <taxon>Viridiplantae</taxon>
        <taxon>Streptophyta</taxon>
        <taxon>Embryophyta</taxon>
        <taxon>Bryophyta</taxon>
        <taxon>Sphagnophytina</taxon>
        <taxon>Sphagnopsida</taxon>
        <taxon>Sphagnales</taxon>
        <taxon>Sphagnaceae</taxon>
        <taxon>Sphagnum</taxon>
    </lineage>
</organism>
<accession>A0ABP0U8H8</accession>
<dbReference type="SUPFAM" id="SSF52058">
    <property type="entry name" value="L domain-like"/>
    <property type="match status" value="1"/>
</dbReference>
<sequence>MCSYALSPTSKRSKGCGASEKAISDPVKCIDEMLTNHICCIIFSFLEDSRDIGRASCTCRGFNEAGKNVRSVRWVCRNEDHENARKTRDIKNPLEDDHRETSQLNSECMDVNNRSHNSSLDSFGNEVQGSSPGQRTSNESRRRLDEESGAHKTQGSTDQNLGVPFGSKSGVDKPNNFKEPVDGSEVCESSKSRQHQHMPFREAVEQGLKSKPCLQQLRIEIEPKLQSKSVDVNERQLTDHWLSDPHHLQRWVPFVSDTLQHVCIADYGPQAITRQSPILKIFSQNCMRLKTIDLRNMFIDTTECIEMPKLTSLTLRCVKVNNNALDHINEKMKNLQTLALLGVFGVLIGCLESPKLKILCLGLSTKAKKVTMNLPNLSKLQLKMACPNELSIIAPELKFVAFNLEVHNCYSIEFCEIRQLQELLYGASNFFALSKLVRMNQLLNKVFLDIPCMALGEDGKWLGVLKEVTLSLPNFKTLQHECPNLEILNIGPGLWHSMELNLPMVMEVEKWPPVKTLILHMIPQTLVNCVTLLEMFRMKMRDTLVNLEIYVHTTSPVDGNDFFEAIQDQVAHLSFKRKDGKMGTYGPT</sequence>
<gene>
    <name evidence="3" type="ORF">CSSPTR1EN2_LOCUS12788</name>
</gene>
<dbReference type="InterPro" id="IPR055411">
    <property type="entry name" value="LRR_FXL15/At3g58940/PEG3-like"/>
</dbReference>
<dbReference type="InterPro" id="IPR032675">
    <property type="entry name" value="LRR_dom_sf"/>
</dbReference>